<dbReference type="Gene3D" id="3.40.50.1820">
    <property type="entry name" value="alpha/beta hydrolase"/>
    <property type="match status" value="1"/>
</dbReference>
<dbReference type="STRING" id="1403537.Q428_13355"/>
<dbReference type="GO" id="GO:0016020">
    <property type="term" value="C:membrane"/>
    <property type="evidence" value="ECO:0007669"/>
    <property type="project" value="TreeGrafter"/>
</dbReference>
<organism evidence="2 3">
    <name type="scientific">Fervidicella metallireducens AeB</name>
    <dbReference type="NCBI Taxonomy" id="1403537"/>
    <lineage>
        <taxon>Bacteria</taxon>
        <taxon>Bacillati</taxon>
        <taxon>Bacillota</taxon>
        <taxon>Clostridia</taxon>
        <taxon>Eubacteriales</taxon>
        <taxon>Clostridiaceae</taxon>
        <taxon>Fervidicella</taxon>
    </lineage>
</organism>
<dbReference type="PRINTS" id="PR00111">
    <property type="entry name" value="ABHYDROLASE"/>
</dbReference>
<dbReference type="EMBL" id="AZQP01000057">
    <property type="protein sequence ID" value="EYE87425.1"/>
    <property type="molecule type" value="Genomic_DNA"/>
</dbReference>
<dbReference type="GO" id="GO:0003824">
    <property type="term" value="F:catalytic activity"/>
    <property type="evidence" value="ECO:0007669"/>
    <property type="project" value="InterPro"/>
</dbReference>
<dbReference type="PRINTS" id="PR00412">
    <property type="entry name" value="EPOXHYDRLASE"/>
</dbReference>
<protein>
    <recommendedName>
        <fullName evidence="1">AB hydrolase-1 domain-containing protein</fullName>
    </recommendedName>
</protein>
<dbReference type="AlphaFoldDB" id="A0A017RU53"/>
<dbReference type="RefSeq" id="WP_035381459.1">
    <property type="nucleotide sequence ID" value="NZ_AZQP01000057.1"/>
</dbReference>
<dbReference type="InterPro" id="IPR000073">
    <property type="entry name" value="AB_hydrolase_1"/>
</dbReference>
<dbReference type="InterPro" id="IPR050266">
    <property type="entry name" value="AB_hydrolase_sf"/>
</dbReference>
<keyword evidence="3" id="KW-1185">Reference proteome</keyword>
<evidence type="ECO:0000313" key="2">
    <source>
        <dbReference type="EMBL" id="EYE87425.1"/>
    </source>
</evidence>
<dbReference type="InterPro" id="IPR000639">
    <property type="entry name" value="Epox_hydrolase-like"/>
</dbReference>
<dbReference type="Proteomes" id="UP000019681">
    <property type="component" value="Unassembled WGS sequence"/>
</dbReference>
<feature type="domain" description="AB hydrolase-1" evidence="1">
    <location>
        <begin position="21"/>
        <end position="251"/>
    </location>
</feature>
<comment type="caution">
    <text evidence="2">The sequence shown here is derived from an EMBL/GenBank/DDBJ whole genome shotgun (WGS) entry which is preliminary data.</text>
</comment>
<dbReference type="InterPro" id="IPR029058">
    <property type="entry name" value="AB_hydrolase_fold"/>
</dbReference>
<evidence type="ECO:0000259" key="1">
    <source>
        <dbReference type="Pfam" id="PF00561"/>
    </source>
</evidence>
<name>A0A017RU53_9CLOT</name>
<reference evidence="2 3" key="1">
    <citation type="journal article" date="2014" name="Genome Announc.">
        <title>Draft Genome Sequence of Fervidicella metallireducens Strain AeBT, an Iron-Reducing Thermoanaerobe from the Great Artesian Basin.</title>
        <authorList>
            <person name="Patel B.K."/>
        </authorList>
    </citation>
    <scope>NUCLEOTIDE SEQUENCE [LARGE SCALE GENOMIC DNA]</scope>
    <source>
        <strain evidence="2 3">AeB</strain>
    </source>
</reference>
<dbReference type="PANTHER" id="PTHR43798">
    <property type="entry name" value="MONOACYLGLYCEROL LIPASE"/>
    <property type="match status" value="1"/>
</dbReference>
<gene>
    <name evidence="2" type="ORF">Q428_13355</name>
</gene>
<dbReference type="Pfam" id="PF00561">
    <property type="entry name" value="Abhydrolase_1"/>
    <property type="match status" value="1"/>
</dbReference>
<dbReference type="OrthoDB" id="9775557at2"/>
<accession>A0A017RU53</accession>
<dbReference type="SUPFAM" id="SSF53474">
    <property type="entry name" value="alpha/beta-Hydrolases"/>
    <property type="match status" value="1"/>
</dbReference>
<dbReference type="PANTHER" id="PTHR43798:SF33">
    <property type="entry name" value="HYDROLASE, PUTATIVE (AFU_ORTHOLOGUE AFUA_2G14860)-RELATED"/>
    <property type="match status" value="1"/>
</dbReference>
<proteinExistence type="predicted"/>
<evidence type="ECO:0000313" key="3">
    <source>
        <dbReference type="Proteomes" id="UP000019681"/>
    </source>
</evidence>
<sequence length="272" mass="31724">MPYEVIDNKKMYYEIHGEGEAIVFLNGIMMSTASWVPFLNLLSRDYKVVLVDLLDQGRSDKADVFYTQDMHVDMLNKLLIKLSIDKFNLLGISYGGEVAMLYALKYQERLNSLILSNTTAYTNKIMKHIGDSWEFAASLYDTTNFMKVTLPYIYSQKFYEENFQWINERIKLFKTAFTKEWYDGFRRAVKSADDLNILERLNEIKVPTLIISSELDVITPISYQKEIKNRIENSRWVEIKDAGHASMYEKPNEFSLAVLGFLKTLGYDVRIL</sequence>